<dbReference type="InterPro" id="IPR027356">
    <property type="entry name" value="NPH3_dom"/>
</dbReference>
<name>A0ABC8T2M6_9AQUA</name>
<dbReference type="Proteomes" id="UP001642360">
    <property type="component" value="Unassembled WGS sequence"/>
</dbReference>
<dbReference type="EMBL" id="CAUOFW020004058">
    <property type="protein sequence ID" value="CAK9163547.1"/>
    <property type="molecule type" value="Genomic_DNA"/>
</dbReference>
<evidence type="ECO:0000259" key="4">
    <source>
        <dbReference type="PROSITE" id="PS50097"/>
    </source>
</evidence>
<comment type="caution">
    <text evidence="7">The sequence shown here is derived from an EMBL/GenBank/DDBJ whole genome shotgun (WGS) entry which is preliminary data.</text>
</comment>
<evidence type="ECO:0000256" key="1">
    <source>
        <dbReference type="ARBA" id="ARBA00004906"/>
    </source>
</evidence>
<dbReference type="InterPro" id="IPR000210">
    <property type="entry name" value="BTB/POZ_dom"/>
</dbReference>
<dbReference type="Gene3D" id="3.30.710.10">
    <property type="entry name" value="Potassium Channel Kv1.1, Chain A"/>
    <property type="match status" value="1"/>
</dbReference>
<evidence type="ECO:0000313" key="8">
    <source>
        <dbReference type="Proteomes" id="UP001642360"/>
    </source>
</evidence>
<proteinExistence type="inferred from homology"/>
<dbReference type="PANTHER" id="PTHR32370">
    <property type="entry name" value="OS12G0117600 PROTEIN"/>
    <property type="match status" value="1"/>
</dbReference>
<dbReference type="InterPro" id="IPR043454">
    <property type="entry name" value="NPH3/RPT2-like"/>
</dbReference>
<dbReference type="AlphaFoldDB" id="A0ABC8T2M6"/>
<protein>
    <recommendedName>
        <fullName evidence="9">Phototropic-responsive NPH3 family protein</fullName>
    </recommendedName>
</protein>
<comment type="similarity">
    <text evidence="3">Belongs to the NPH3 family.</text>
</comment>
<evidence type="ECO:0000256" key="3">
    <source>
        <dbReference type="PROSITE-ProRule" id="PRU00982"/>
    </source>
</evidence>
<dbReference type="EMBL" id="CAUOFW020001236">
    <property type="protein sequence ID" value="CAK9142635.1"/>
    <property type="molecule type" value="Genomic_DNA"/>
</dbReference>
<accession>A0ABC8T2M6</accession>
<evidence type="ECO:0000259" key="5">
    <source>
        <dbReference type="PROSITE" id="PS51649"/>
    </source>
</evidence>
<dbReference type="InterPro" id="IPR011333">
    <property type="entry name" value="SKP1/BTB/POZ_sf"/>
</dbReference>
<evidence type="ECO:0000256" key="2">
    <source>
        <dbReference type="ARBA" id="ARBA00022786"/>
    </source>
</evidence>
<keyword evidence="8" id="KW-1185">Reference proteome</keyword>
<dbReference type="SUPFAM" id="SSF54695">
    <property type="entry name" value="POZ domain"/>
    <property type="match status" value="1"/>
</dbReference>
<sequence length="510" mass="58118">MEDCCNLEVDVNGQETFLVDKKILASFSCRLNKLFEKSRGATKNLKVIFHDFPGGAEGFELIATFCYNNGRIDITPSNIFLLHCAANFMEMNVDSRGKLSLSRQIKKYFEGIHFWTWSKFVVGLKQCQDLFLVMNSSHMLQEFLDCLVGRLVLPYDASPYTSSSDRSSFQFSGDISLDSMRNYSSQTLWWFEDLVFLDTDLFEKVIGTMLSHKFNHTTLSSFIFYYRKSRFVGASILERCKITETVISLLCLLDESSISCRGLFETFRVDLNLKISKCCKIKLESLIGPQLDQATLDDLLVPPPPWKKYAYDVNLILRLLKVFLLDSSKIFSQNQLKKIAGLMDLYMAEVAPDRCLKLSKFVALAMALPDSARDSHDGVYRAMDMYLEVHNGLCEEEKIRLCCALNYDKLSPGTLGQLAQNTKFPPIAVVTAIVSQQSKLKKLPKDANHLKTFSDWPVCSNKKGIGAKKVSEQIFLRAKNYDFPSHCEKLRLQMQGIPWKVVKLEEVCKT</sequence>
<comment type="pathway">
    <text evidence="1">Protein modification; protein ubiquitination.</text>
</comment>
<dbReference type="PROSITE" id="PS50097">
    <property type="entry name" value="BTB"/>
    <property type="match status" value="1"/>
</dbReference>
<reference evidence="7 8" key="1">
    <citation type="submission" date="2024-02" db="EMBL/GenBank/DDBJ databases">
        <authorList>
            <person name="Vignale AGUSTIN F."/>
            <person name="Sosa J E."/>
            <person name="Modenutti C."/>
        </authorList>
    </citation>
    <scope>NUCLEOTIDE SEQUENCE [LARGE SCALE GENOMIC DNA]</scope>
</reference>
<feature type="domain" description="NPH3" evidence="5">
    <location>
        <begin position="188"/>
        <end position="439"/>
    </location>
</feature>
<evidence type="ECO:0008006" key="9">
    <source>
        <dbReference type="Google" id="ProtNLM"/>
    </source>
</evidence>
<evidence type="ECO:0000313" key="6">
    <source>
        <dbReference type="EMBL" id="CAK9142635.1"/>
    </source>
</evidence>
<organism evidence="7 8">
    <name type="scientific">Ilex paraguariensis</name>
    <name type="common">yerba mate</name>
    <dbReference type="NCBI Taxonomy" id="185542"/>
    <lineage>
        <taxon>Eukaryota</taxon>
        <taxon>Viridiplantae</taxon>
        <taxon>Streptophyta</taxon>
        <taxon>Embryophyta</taxon>
        <taxon>Tracheophyta</taxon>
        <taxon>Spermatophyta</taxon>
        <taxon>Magnoliopsida</taxon>
        <taxon>eudicotyledons</taxon>
        <taxon>Gunneridae</taxon>
        <taxon>Pentapetalae</taxon>
        <taxon>asterids</taxon>
        <taxon>campanulids</taxon>
        <taxon>Aquifoliales</taxon>
        <taxon>Aquifoliaceae</taxon>
        <taxon>Ilex</taxon>
    </lineage>
</organism>
<evidence type="ECO:0000313" key="7">
    <source>
        <dbReference type="EMBL" id="CAK9163547.1"/>
    </source>
</evidence>
<keyword evidence="2" id="KW-0833">Ubl conjugation pathway</keyword>
<gene>
    <name evidence="6" type="ORF">ILEXP_LOCUS10314</name>
    <name evidence="7" type="ORF">ILEXP_LOCUS32600</name>
</gene>
<feature type="domain" description="BTB" evidence="4">
    <location>
        <begin position="5"/>
        <end position="69"/>
    </location>
</feature>
<dbReference type="SMART" id="SM00225">
    <property type="entry name" value="BTB"/>
    <property type="match status" value="1"/>
</dbReference>
<dbReference type="Pfam" id="PF03000">
    <property type="entry name" value="NPH3"/>
    <property type="match status" value="1"/>
</dbReference>
<dbReference type="PROSITE" id="PS51649">
    <property type="entry name" value="NPH3"/>
    <property type="match status" value="1"/>
</dbReference>